<keyword evidence="8 11" id="KW-1133">Transmembrane helix</keyword>
<keyword evidence="6 11" id="KW-0812">Transmembrane</keyword>
<dbReference type="EMBL" id="JBIAQY010000010">
    <property type="protein sequence ID" value="MFF3571587.1"/>
    <property type="molecule type" value="Genomic_DNA"/>
</dbReference>
<dbReference type="Gene3D" id="6.10.340.10">
    <property type="match status" value="1"/>
</dbReference>
<comment type="catalytic activity">
    <reaction evidence="1">
        <text>ATP + protein L-histidine = ADP + protein N-phospho-L-histidine.</text>
        <dbReference type="EC" id="2.7.13.3"/>
    </reaction>
</comment>
<dbReference type="SUPFAM" id="SSF47384">
    <property type="entry name" value="Homodimeric domain of signal transducing histidine kinase"/>
    <property type="match status" value="1"/>
</dbReference>
<dbReference type="InterPro" id="IPR003594">
    <property type="entry name" value="HATPase_dom"/>
</dbReference>
<evidence type="ECO:0000256" key="9">
    <source>
        <dbReference type="ARBA" id="ARBA00023012"/>
    </source>
</evidence>
<proteinExistence type="predicted"/>
<organism evidence="14 15">
    <name type="scientific">Nocardia jiangxiensis</name>
    <dbReference type="NCBI Taxonomy" id="282685"/>
    <lineage>
        <taxon>Bacteria</taxon>
        <taxon>Bacillati</taxon>
        <taxon>Actinomycetota</taxon>
        <taxon>Actinomycetes</taxon>
        <taxon>Mycobacteriales</taxon>
        <taxon>Nocardiaceae</taxon>
        <taxon>Nocardia</taxon>
    </lineage>
</organism>
<dbReference type="SMART" id="SM00387">
    <property type="entry name" value="HATPase_c"/>
    <property type="match status" value="1"/>
</dbReference>
<keyword evidence="5" id="KW-0808">Transferase</keyword>
<accession>A0ABW6S5L7</accession>
<dbReference type="InterPro" id="IPR005467">
    <property type="entry name" value="His_kinase_dom"/>
</dbReference>
<evidence type="ECO:0000313" key="15">
    <source>
        <dbReference type="Proteomes" id="UP001601992"/>
    </source>
</evidence>
<gene>
    <name evidence="14" type="ORF">ACFYXQ_27790</name>
</gene>
<evidence type="ECO:0000313" key="14">
    <source>
        <dbReference type="EMBL" id="MFF3571587.1"/>
    </source>
</evidence>
<dbReference type="PANTHER" id="PTHR45436">
    <property type="entry name" value="SENSOR HISTIDINE KINASE YKOH"/>
    <property type="match status" value="1"/>
</dbReference>
<dbReference type="Pfam" id="PF00512">
    <property type="entry name" value="HisKA"/>
    <property type="match status" value="1"/>
</dbReference>
<feature type="transmembrane region" description="Helical" evidence="11">
    <location>
        <begin position="21"/>
        <end position="42"/>
    </location>
</feature>
<reference evidence="14 15" key="1">
    <citation type="submission" date="2024-10" db="EMBL/GenBank/DDBJ databases">
        <title>The Natural Products Discovery Center: Release of the First 8490 Sequenced Strains for Exploring Actinobacteria Biosynthetic Diversity.</title>
        <authorList>
            <person name="Kalkreuter E."/>
            <person name="Kautsar S.A."/>
            <person name="Yang D."/>
            <person name="Bader C.D."/>
            <person name="Teijaro C.N."/>
            <person name="Fluegel L."/>
            <person name="Davis C.M."/>
            <person name="Simpson J.R."/>
            <person name="Lauterbach L."/>
            <person name="Steele A.D."/>
            <person name="Gui C."/>
            <person name="Meng S."/>
            <person name="Li G."/>
            <person name="Viehrig K."/>
            <person name="Ye F."/>
            <person name="Su P."/>
            <person name="Kiefer A.F."/>
            <person name="Nichols A."/>
            <person name="Cepeda A.J."/>
            <person name="Yan W."/>
            <person name="Fan B."/>
            <person name="Jiang Y."/>
            <person name="Adhikari A."/>
            <person name="Zheng C.-J."/>
            <person name="Schuster L."/>
            <person name="Cowan T.M."/>
            <person name="Smanski M.J."/>
            <person name="Chevrette M.G."/>
            <person name="De Carvalho L.P.S."/>
            <person name="Shen B."/>
        </authorList>
    </citation>
    <scope>NUCLEOTIDE SEQUENCE [LARGE SCALE GENOMIC DNA]</scope>
    <source>
        <strain evidence="14 15">NPDC002593</strain>
    </source>
</reference>
<dbReference type="InterPro" id="IPR004358">
    <property type="entry name" value="Sig_transdc_His_kin-like_C"/>
</dbReference>
<evidence type="ECO:0000256" key="8">
    <source>
        <dbReference type="ARBA" id="ARBA00022989"/>
    </source>
</evidence>
<keyword evidence="9" id="KW-0902">Two-component regulatory system</keyword>
<evidence type="ECO:0000259" key="12">
    <source>
        <dbReference type="PROSITE" id="PS50109"/>
    </source>
</evidence>
<dbReference type="CDD" id="cd00082">
    <property type="entry name" value="HisKA"/>
    <property type="match status" value="1"/>
</dbReference>
<dbReference type="CDD" id="cd06225">
    <property type="entry name" value="HAMP"/>
    <property type="match status" value="1"/>
</dbReference>
<evidence type="ECO:0000256" key="3">
    <source>
        <dbReference type="ARBA" id="ARBA00012438"/>
    </source>
</evidence>
<dbReference type="Gene3D" id="1.10.287.130">
    <property type="match status" value="1"/>
</dbReference>
<feature type="domain" description="Histidine kinase" evidence="12">
    <location>
        <begin position="248"/>
        <end position="457"/>
    </location>
</feature>
<dbReference type="SMART" id="SM00304">
    <property type="entry name" value="HAMP"/>
    <property type="match status" value="1"/>
</dbReference>
<dbReference type="PROSITE" id="PS50885">
    <property type="entry name" value="HAMP"/>
    <property type="match status" value="1"/>
</dbReference>
<dbReference type="Gene3D" id="3.30.565.10">
    <property type="entry name" value="Histidine kinase-like ATPase, C-terminal domain"/>
    <property type="match status" value="1"/>
</dbReference>
<dbReference type="PROSITE" id="PS50109">
    <property type="entry name" value="HIS_KIN"/>
    <property type="match status" value="1"/>
</dbReference>
<keyword evidence="4" id="KW-0597">Phosphoprotein</keyword>
<feature type="domain" description="HAMP" evidence="13">
    <location>
        <begin position="187"/>
        <end position="240"/>
    </location>
</feature>
<dbReference type="InterPro" id="IPR036890">
    <property type="entry name" value="HATPase_C_sf"/>
</dbReference>
<dbReference type="PANTHER" id="PTHR45436:SF5">
    <property type="entry name" value="SENSOR HISTIDINE KINASE TRCS"/>
    <property type="match status" value="1"/>
</dbReference>
<keyword evidence="15" id="KW-1185">Reference proteome</keyword>
<comment type="caution">
    <text evidence="14">The sequence shown here is derived from an EMBL/GenBank/DDBJ whole genome shotgun (WGS) entry which is preliminary data.</text>
</comment>
<evidence type="ECO:0000256" key="11">
    <source>
        <dbReference type="SAM" id="Phobius"/>
    </source>
</evidence>
<evidence type="ECO:0000256" key="2">
    <source>
        <dbReference type="ARBA" id="ARBA00004236"/>
    </source>
</evidence>
<dbReference type="PRINTS" id="PR00344">
    <property type="entry name" value="BCTRLSENSOR"/>
</dbReference>
<keyword evidence="7 14" id="KW-0418">Kinase</keyword>
<protein>
    <recommendedName>
        <fullName evidence="3">histidine kinase</fullName>
        <ecNumber evidence="3">2.7.13.3</ecNumber>
    </recommendedName>
</protein>
<dbReference type="RefSeq" id="WP_040826818.1">
    <property type="nucleotide sequence ID" value="NZ_JBIAQY010000010.1"/>
</dbReference>
<evidence type="ECO:0000259" key="13">
    <source>
        <dbReference type="PROSITE" id="PS50885"/>
    </source>
</evidence>
<evidence type="ECO:0000256" key="5">
    <source>
        <dbReference type="ARBA" id="ARBA00022679"/>
    </source>
</evidence>
<name>A0ABW6S5L7_9NOCA</name>
<evidence type="ECO:0000256" key="6">
    <source>
        <dbReference type="ARBA" id="ARBA00022692"/>
    </source>
</evidence>
<dbReference type="InterPro" id="IPR050428">
    <property type="entry name" value="TCS_sensor_his_kinase"/>
</dbReference>
<dbReference type="InterPro" id="IPR003660">
    <property type="entry name" value="HAMP_dom"/>
</dbReference>
<evidence type="ECO:0000256" key="10">
    <source>
        <dbReference type="ARBA" id="ARBA00023136"/>
    </source>
</evidence>
<keyword evidence="10 11" id="KW-0472">Membrane</keyword>
<evidence type="ECO:0000256" key="4">
    <source>
        <dbReference type="ARBA" id="ARBA00022553"/>
    </source>
</evidence>
<dbReference type="GO" id="GO:0016301">
    <property type="term" value="F:kinase activity"/>
    <property type="evidence" value="ECO:0007669"/>
    <property type="project" value="UniProtKB-KW"/>
</dbReference>
<evidence type="ECO:0000256" key="1">
    <source>
        <dbReference type="ARBA" id="ARBA00000085"/>
    </source>
</evidence>
<dbReference type="Proteomes" id="UP001601992">
    <property type="component" value="Unassembled WGS sequence"/>
</dbReference>
<feature type="transmembrane region" description="Helical" evidence="11">
    <location>
        <begin position="163"/>
        <end position="186"/>
    </location>
</feature>
<dbReference type="SUPFAM" id="SSF55874">
    <property type="entry name" value="ATPase domain of HSP90 chaperone/DNA topoisomerase II/histidine kinase"/>
    <property type="match status" value="1"/>
</dbReference>
<comment type="subcellular location">
    <subcellularLocation>
        <location evidence="2">Cell membrane</location>
    </subcellularLocation>
</comment>
<dbReference type="SMART" id="SM00388">
    <property type="entry name" value="HisKA"/>
    <property type="match status" value="1"/>
</dbReference>
<dbReference type="InterPro" id="IPR036097">
    <property type="entry name" value="HisK_dim/P_sf"/>
</dbReference>
<dbReference type="Pfam" id="PF00672">
    <property type="entry name" value="HAMP"/>
    <property type="match status" value="1"/>
</dbReference>
<dbReference type="EC" id="2.7.13.3" evidence="3"/>
<evidence type="ECO:0000256" key="7">
    <source>
        <dbReference type="ARBA" id="ARBA00022777"/>
    </source>
</evidence>
<sequence>MNRILLWLRPSRWGVRIRSAVTAALVVGVVLLIAAGAMLGLLRRSLTHQLDTAADTRTTQIADELRHSDGHRIPEGLLAVEGQVVAVQVIAPDGQIAWRSAGKLSAPLTDPRSVGTQAVGLPPTGGYDDDLRVAARTANTSRGDYTILVAANTESVEHAMTEVAVLLAMGGPLVVLAAAAATYLLVGRSLRSVEAIRSQVARIGATALSQRVPVPVARDEIARLADTMNEMLARVEAGHRAQQRFVGDASHELRSPLATITAALELARDRPQALDRDLIEGALLPETERMRQLVENLLTLAAADEHGLELRTGEVDLDDLAAAEAATLRLRGDVWVHTAIVPVRVIGDRPRLARVLRNIADNAAAHARARVSIELEGDDTCARIVVDDDGPGIAPADRERVFGRFVRLDDDRARSSGGSGLGLAIVSEIVAAHGGSVTVGESPWGGARFVLELPVAGPVGVEHPVADPA</sequence>
<dbReference type="Pfam" id="PF02518">
    <property type="entry name" value="HATPase_c"/>
    <property type="match status" value="1"/>
</dbReference>
<dbReference type="InterPro" id="IPR003661">
    <property type="entry name" value="HisK_dim/P_dom"/>
</dbReference>